<dbReference type="InterPro" id="IPR013762">
    <property type="entry name" value="Integrase-like_cat_sf"/>
</dbReference>
<dbReference type="EMBL" id="CXPG01000020">
    <property type="protein sequence ID" value="CTQ33923.1"/>
    <property type="molecule type" value="Genomic_DNA"/>
</dbReference>
<dbReference type="GO" id="GO:0015074">
    <property type="term" value="P:DNA integration"/>
    <property type="evidence" value="ECO:0007669"/>
    <property type="project" value="InterPro"/>
</dbReference>
<keyword evidence="5" id="KW-1185">Reference proteome</keyword>
<evidence type="ECO:0000313" key="4">
    <source>
        <dbReference type="EMBL" id="CTQ33923.1"/>
    </source>
</evidence>
<dbReference type="GO" id="GO:0006310">
    <property type="term" value="P:DNA recombination"/>
    <property type="evidence" value="ECO:0007669"/>
    <property type="project" value="UniProtKB-KW"/>
</dbReference>
<protein>
    <submittedName>
        <fullName evidence="4">Phage integrase family protein</fullName>
    </submittedName>
</protein>
<dbReference type="Proteomes" id="UP000048908">
    <property type="component" value="Unassembled WGS sequence"/>
</dbReference>
<dbReference type="InterPro" id="IPR011010">
    <property type="entry name" value="DNA_brk_join_enz"/>
</dbReference>
<keyword evidence="1" id="KW-0233">DNA recombination</keyword>
<evidence type="ECO:0000313" key="5">
    <source>
        <dbReference type="Proteomes" id="UP000048908"/>
    </source>
</evidence>
<dbReference type="InterPro" id="IPR002104">
    <property type="entry name" value="Integrase_catalytic"/>
</dbReference>
<dbReference type="AlphaFoldDB" id="A0A0M6XUL4"/>
<dbReference type="Pfam" id="PF00589">
    <property type="entry name" value="Phage_integrase"/>
    <property type="match status" value="1"/>
</dbReference>
<dbReference type="SUPFAM" id="SSF56349">
    <property type="entry name" value="DNA breaking-rejoining enzymes"/>
    <property type="match status" value="1"/>
</dbReference>
<evidence type="ECO:0000259" key="3">
    <source>
        <dbReference type="Pfam" id="PF00589"/>
    </source>
</evidence>
<feature type="domain" description="Tyr recombinase" evidence="3">
    <location>
        <begin position="498"/>
        <end position="637"/>
    </location>
</feature>
<feature type="compositionally biased region" description="Polar residues" evidence="2">
    <location>
        <begin position="252"/>
        <end position="263"/>
    </location>
</feature>
<feature type="region of interest" description="Disordered" evidence="2">
    <location>
        <begin position="237"/>
        <end position="286"/>
    </location>
</feature>
<dbReference type="GO" id="GO:0003677">
    <property type="term" value="F:DNA binding"/>
    <property type="evidence" value="ECO:0007669"/>
    <property type="project" value="InterPro"/>
</dbReference>
<accession>A0A0M6XUL4</accession>
<evidence type="ECO:0000256" key="2">
    <source>
        <dbReference type="SAM" id="MobiDB-lite"/>
    </source>
</evidence>
<evidence type="ECO:0000256" key="1">
    <source>
        <dbReference type="ARBA" id="ARBA00023172"/>
    </source>
</evidence>
<gene>
    <name evidence="4" type="ORF">JAN5088_02712</name>
</gene>
<dbReference type="Gene3D" id="1.10.443.10">
    <property type="entry name" value="Intergrase catalytic core"/>
    <property type="match status" value="1"/>
</dbReference>
<dbReference type="STRING" id="282197.SAMN04488517_11425"/>
<name>A0A0M6XUL4_9RHOB</name>
<sequence>MRSLVSAQSHLEYRPSGFHWRRRWPRRVLRICTPSKKISLLFSLRSHVLPDAKALAHKLTLLSDIAFAGVTERTMAIAPDIMEKLLVELCRFLIEAADVAREDAPMRTPEVAAYDLTCANAAVETLRHAIATRDREKARNPLQEVAARLGITLDETDPDWRRLAFRALRIMLDAEQENLRRDQGVFDEPSPALKAARSLVDAAPTVSALPFMPRTSLTPPAPCLAQEVAPITDRDLAPSAASTRPFAPTPEDVQQPQVTTKTETAAALSSEPPRAQSSCPTIEKGSDDYIEVRSQGYKTFKPTEQANEKAGNSWARNTAPNVRSTARLLSRILGNKPFDQITDEELKAAWEIVARVPHTYQAKTSKMSPQEAADDADATEAHNAEITRARLKKQGASPGKIESEILKGRIKRLRTATIYRHMQDFQRICVFHKKRGHLAENIMEDHIWETAEYERREILEEDNERQTWCGKLDGLFRSPIFQDKLADVGDPMFWAPLIAVHMGLRSEEVLQLYLDDIQIIDDIPCIVLKQGPGQSLKSKASRRTIPIHDNLLKLGFMQLVAGLARAGEPRLFPWLERSESKKTYTETFSKRFTRYRQDHKIYDAQRDFHSFRTTFNHLLIQSECPDSQRRALMGHVERDVGITNYNPGGFALTLLRKRVNAVVVDISMIRSPFAEISSASVTDLVSRRAKASA</sequence>
<proteinExistence type="predicted"/>
<reference evidence="4 5" key="1">
    <citation type="submission" date="2015-07" db="EMBL/GenBank/DDBJ databases">
        <authorList>
            <person name="Noorani M."/>
        </authorList>
    </citation>
    <scope>NUCLEOTIDE SEQUENCE [LARGE SCALE GENOMIC DNA]</scope>
    <source>
        <strain evidence="4 5">CECT 5088</strain>
    </source>
</reference>
<organism evidence="4 5">
    <name type="scientific">Jannaschia rubra</name>
    <dbReference type="NCBI Taxonomy" id="282197"/>
    <lineage>
        <taxon>Bacteria</taxon>
        <taxon>Pseudomonadati</taxon>
        <taxon>Pseudomonadota</taxon>
        <taxon>Alphaproteobacteria</taxon>
        <taxon>Rhodobacterales</taxon>
        <taxon>Roseobacteraceae</taxon>
        <taxon>Jannaschia</taxon>
    </lineage>
</organism>